<dbReference type="InterPro" id="IPR035093">
    <property type="entry name" value="RelE/ParE_toxin_dom_sf"/>
</dbReference>
<keyword evidence="1" id="KW-1277">Toxin-antitoxin system</keyword>
<dbReference type="Proteomes" id="UP000291525">
    <property type="component" value="Unassembled WGS sequence"/>
</dbReference>
<dbReference type="RefSeq" id="WP_130554940.1">
    <property type="nucleotide sequence ID" value="NZ_SHGT01000022.1"/>
</dbReference>
<dbReference type="Pfam" id="PF05016">
    <property type="entry name" value="ParE_toxin"/>
    <property type="match status" value="1"/>
</dbReference>
<evidence type="ECO:0000313" key="3">
    <source>
        <dbReference type="Proteomes" id="UP000291525"/>
    </source>
</evidence>
<sequence length="112" mass="12927">MEKYRVIISPKLIEQIKSIRDYVANVKLSPETAERLVTAIFDEIESLELFPERGFDADEKIGVKIDKNGRSSRGIIIQNGKYIVIYTVNQEEHIVEVAFLFSSKTDYAKLFR</sequence>
<proteinExistence type="predicted"/>
<reference evidence="2 3" key="1">
    <citation type="submission" date="2019-02" db="EMBL/GenBank/DDBJ databases">
        <title>First genome of the species Streptococcus parasuis.</title>
        <authorList>
            <person name="Stevens M.J.A."/>
            <person name="Stephan R."/>
        </authorList>
    </citation>
    <scope>NUCLEOTIDE SEQUENCE [LARGE SCALE GENOMIC DNA]</scope>
    <source>
        <strain evidence="2 3">4253</strain>
    </source>
</reference>
<gene>
    <name evidence="2" type="ORF">EXW74_04925</name>
</gene>
<protein>
    <submittedName>
        <fullName evidence="2">Type II toxin-antitoxin system RelE/ParE family toxin</fullName>
    </submittedName>
</protein>
<dbReference type="OrthoDB" id="2234986at2"/>
<organism evidence="2 3">
    <name type="scientific">Streptococcus parasuis</name>
    <dbReference type="NCBI Taxonomy" id="1501662"/>
    <lineage>
        <taxon>Bacteria</taxon>
        <taxon>Bacillati</taxon>
        <taxon>Bacillota</taxon>
        <taxon>Bacilli</taxon>
        <taxon>Lactobacillales</taxon>
        <taxon>Streptococcaceae</taxon>
        <taxon>Streptococcus</taxon>
    </lineage>
</organism>
<accession>A0A4Q8L1U8</accession>
<comment type="caution">
    <text evidence="2">The sequence shown here is derived from an EMBL/GenBank/DDBJ whole genome shotgun (WGS) entry which is preliminary data.</text>
</comment>
<dbReference type="InterPro" id="IPR007712">
    <property type="entry name" value="RelE/ParE_toxin"/>
</dbReference>
<dbReference type="EMBL" id="SHGT01000022">
    <property type="protein sequence ID" value="TAA13358.1"/>
    <property type="molecule type" value="Genomic_DNA"/>
</dbReference>
<dbReference type="AlphaFoldDB" id="A0A4Q8L1U8"/>
<evidence type="ECO:0000256" key="1">
    <source>
        <dbReference type="ARBA" id="ARBA00022649"/>
    </source>
</evidence>
<evidence type="ECO:0000313" key="2">
    <source>
        <dbReference type="EMBL" id="TAA13358.1"/>
    </source>
</evidence>
<dbReference type="Gene3D" id="3.30.2310.20">
    <property type="entry name" value="RelE-like"/>
    <property type="match status" value="1"/>
</dbReference>
<name>A0A4Q8L1U8_9STRE</name>
<dbReference type="NCBIfam" id="TIGR02385">
    <property type="entry name" value="RelE_StbE"/>
    <property type="match status" value="1"/>
</dbReference>